<dbReference type="Proteomes" id="UP000622475">
    <property type="component" value="Unassembled WGS sequence"/>
</dbReference>
<feature type="domain" description="DUF5615" evidence="1">
    <location>
        <begin position="1"/>
        <end position="109"/>
    </location>
</feature>
<reference evidence="2" key="1">
    <citation type="submission" date="2020-10" db="EMBL/GenBank/DDBJ databases">
        <title>Mucilaginibacter mali sp. nov., isolated from rhizosphere soil of apple orchard.</title>
        <authorList>
            <person name="Lee J.-S."/>
            <person name="Kim H.S."/>
            <person name="Kim J.-S."/>
        </authorList>
    </citation>
    <scope>NUCLEOTIDE SEQUENCE</scope>
    <source>
        <strain evidence="2">KCTC 22746</strain>
    </source>
</reference>
<dbReference type="RefSeq" id="WP_194110755.1">
    <property type="nucleotide sequence ID" value="NZ_JADFFL010000002.1"/>
</dbReference>
<name>A0A929KW59_9SPHI</name>
<protein>
    <submittedName>
        <fullName evidence="2">DUF5615 family PIN-like protein</fullName>
    </submittedName>
</protein>
<dbReference type="EMBL" id="JADFFL010000002">
    <property type="protein sequence ID" value="MBE9661570.1"/>
    <property type="molecule type" value="Genomic_DNA"/>
</dbReference>
<organism evidence="2 3">
    <name type="scientific">Mucilaginibacter myungsuensis</name>
    <dbReference type="NCBI Taxonomy" id="649104"/>
    <lineage>
        <taxon>Bacteria</taxon>
        <taxon>Pseudomonadati</taxon>
        <taxon>Bacteroidota</taxon>
        <taxon>Sphingobacteriia</taxon>
        <taxon>Sphingobacteriales</taxon>
        <taxon>Sphingobacteriaceae</taxon>
        <taxon>Mucilaginibacter</taxon>
    </lineage>
</organism>
<dbReference type="Pfam" id="PF18480">
    <property type="entry name" value="DUF5615"/>
    <property type="match status" value="1"/>
</dbReference>
<gene>
    <name evidence="2" type="ORF">IRJ16_06705</name>
</gene>
<sequence>MRIWVDAQLSPFIALFINQNFDEIQASSMRSLNMQFSTDHEIFKAARAEKVVIMSKDADFVKLIELYDIPPQLIWITCGNTSNSKMCSILKETLTQVASLLKNGEKVVEISG</sequence>
<accession>A0A929KW59</accession>
<comment type="caution">
    <text evidence="2">The sequence shown here is derived from an EMBL/GenBank/DDBJ whole genome shotgun (WGS) entry which is preliminary data.</text>
</comment>
<evidence type="ECO:0000259" key="1">
    <source>
        <dbReference type="Pfam" id="PF18480"/>
    </source>
</evidence>
<dbReference type="AlphaFoldDB" id="A0A929KW59"/>
<evidence type="ECO:0000313" key="3">
    <source>
        <dbReference type="Proteomes" id="UP000622475"/>
    </source>
</evidence>
<evidence type="ECO:0000313" key="2">
    <source>
        <dbReference type="EMBL" id="MBE9661570.1"/>
    </source>
</evidence>
<keyword evidence="3" id="KW-1185">Reference proteome</keyword>
<dbReference type="InterPro" id="IPR041049">
    <property type="entry name" value="DUF5615"/>
</dbReference>
<proteinExistence type="predicted"/>